<accession>G7E5S9</accession>
<comment type="caution">
    <text evidence="2">The sequence shown here is derived from an EMBL/GenBank/DDBJ whole genome shotgun (WGS) entry which is preliminary data.</text>
</comment>
<dbReference type="HOGENOM" id="CLU_119153_0_0_1"/>
<reference evidence="2 3" key="1">
    <citation type="journal article" date="2011" name="J. Gen. Appl. Microbiol.">
        <title>Draft genome sequencing of the enigmatic basidiomycete Mixia osmundae.</title>
        <authorList>
            <person name="Nishida H."/>
            <person name="Nagatsuka Y."/>
            <person name="Sugiyama J."/>
        </authorList>
    </citation>
    <scope>NUCLEOTIDE SEQUENCE [LARGE SCALE GENOMIC DNA]</scope>
    <source>
        <strain evidence="3">CBS 9802 / IAM 14324 / JCM 22182 / KY 12970</strain>
    </source>
</reference>
<feature type="chain" id="PRO_5009955828" evidence="1">
    <location>
        <begin position="26"/>
        <end position="186"/>
    </location>
</feature>
<name>G7E5S9_MIXOS</name>
<sequence>MSTQPRSSKLMALVAGLCSLVIATAELTGPHTYAVEYCFGKQAYRAMCSSVVLVGGSSHSFSLVAESRESFYILRIEPARRLGPIRCRPARGLGGAVPDCAILDSQSTVPGEYVYEVAAVKALPTSTVISPTSDLAWEAANACCSIIWTSAGKVTFPEKDWIDDEAEVTMLCGPGEDASALIPVWT</sequence>
<evidence type="ECO:0000313" key="3">
    <source>
        <dbReference type="Proteomes" id="UP000009131"/>
    </source>
</evidence>
<gene>
    <name evidence="2" type="primary">Mo04872</name>
    <name evidence="2" type="ORF">E5Q_04872</name>
</gene>
<dbReference type="InParanoid" id="G7E5S9"/>
<feature type="signal peptide" evidence="1">
    <location>
        <begin position="1"/>
        <end position="25"/>
    </location>
</feature>
<proteinExistence type="predicted"/>
<organism evidence="2 3">
    <name type="scientific">Mixia osmundae (strain CBS 9802 / IAM 14324 / JCM 22182 / KY 12970)</name>
    <dbReference type="NCBI Taxonomy" id="764103"/>
    <lineage>
        <taxon>Eukaryota</taxon>
        <taxon>Fungi</taxon>
        <taxon>Dikarya</taxon>
        <taxon>Basidiomycota</taxon>
        <taxon>Pucciniomycotina</taxon>
        <taxon>Mixiomycetes</taxon>
        <taxon>Mixiales</taxon>
        <taxon>Mixiaceae</taxon>
        <taxon>Mixia</taxon>
    </lineage>
</organism>
<keyword evidence="3" id="KW-1185">Reference proteome</keyword>
<dbReference type="Proteomes" id="UP000009131">
    <property type="component" value="Unassembled WGS sequence"/>
</dbReference>
<protein>
    <submittedName>
        <fullName evidence="2">Uncharacterized protein</fullName>
    </submittedName>
</protein>
<dbReference type="RefSeq" id="XP_014569287.1">
    <property type="nucleotide sequence ID" value="XM_014713801.1"/>
</dbReference>
<evidence type="ECO:0000256" key="1">
    <source>
        <dbReference type="SAM" id="SignalP"/>
    </source>
</evidence>
<dbReference type="AlphaFoldDB" id="G7E5S9"/>
<reference evidence="2 3" key="2">
    <citation type="journal article" date="2012" name="Open Biol.">
        <title>Characteristics of nucleosomes and linker DNA regions on the genome of the basidiomycete Mixia osmundae revealed by mono- and dinucleosome mapping.</title>
        <authorList>
            <person name="Nishida H."/>
            <person name="Kondo S."/>
            <person name="Matsumoto T."/>
            <person name="Suzuki Y."/>
            <person name="Yoshikawa H."/>
            <person name="Taylor T.D."/>
            <person name="Sugiyama J."/>
        </authorList>
    </citation>
    <scope>NUCLEOTIDE SEQUENCE [LARGE SCALE GENOMIC DNA]</scope>
    <source>
        <strain evidence="3">CBS 9802 / IAM 14324 / JCM 22182 / KY 12970</strain>
    </source>
</reference>
<dbReference type="EMBL" id="BABT02000150">
    <property type="protein sequence ID" value="GAA98189.1"/>
    <property type="molecule type" value="Genomic_DNA"/>
</dbReference>
<evidence type="ECO:0000313" key="2">
    <source>
        <dbReference type="EMBL" id="GAA98189.1"/>
    </source>
</evidence>
<keyword evidence="1" id="KW-0732">Signal</keyword>